<dbReference type="Pfam" id="PF00153">
    <property type="entry name" value="Mito_carr"/>
    <property type="match status" value="1"/>
</dbReference>
<evidence type="ECO:0000256" key="6">
    <source>
        <dbReference type="ARBA" id="ARBA00022989"/>
    </source>
</evidence>
<evidence type="ECO:0000256" key="2">
    <source>
        <dbReference type="ARBA" id="ARBA00006375"/>
    </source>
</evidence>
<evidence type="ECO:0000313" key="10">
    <source>
        <dbReference type="EMBL" id="KAK5976389.1"/>
    </source>
</evidence>
<dbReference type="PANTHER" id="PTHR45618">
    <property type="entry name" value="MITOCHONDRIAL DICARBOXYLATE CARRIER-RELATED"/>
    <property type="match status" value="1"/>
</dbReference>
<proteinExistence type="inferred from homology"/>
<dbReference type="Gene3D" id="1.50.40.10">
    <property type="entry name" value="Mitochondrial carrier domain"/>
    <property type="match status" value="1"/>
</dbReference>
<evidence type="ECO:0000256" key="4">
    <source>
        <dbReference type="ARBA" id="ARBA00022692"/>
    </source>
</evidence>
<comment type="caution">
    <text evidence="10">The sequence shown here is derived from an EMBL/GenBank/DDBJ whole genome shotgun (WGS) entry which is preliminary data.</text>
</comment>
<keyword evidence="11" id="KW-1185">Reference proteome</keyword>
<keyword evidence="7 8" id="KW-0472">Membrane</keyword>
<evidence type="ECO:0000256" key="8">
    <source>
        <dbReference type="PROSITE-ProRule" id="PRU00282"/>
    </source>
</evidence>
<organism evidence="10 11">
    <name type="scientific">Trichostrongylus colubriformis</name>
    <name type="common">Black scour worm</name>
    <dbReference type="NCBI Taxonomy" id="6319"/>
    <lineage>
        <taxon>Eukaryota</taxon>
        <taxon>Metazoa</taxon>
        <taxon>Ecdysozoa</taxon>
        <taxon>Nematoda</taxon>
        <taxon>Chromadorea</taxon>
        <taxon>Rhabditida</taxon>
        <taxon>Rhabditina</taxon>
        <taxon>Rhabditomorpha</taxon>
        <taxon>Strongyloidea</taxon>
        <taxon>Trichostrongylidae</taxon>
        <taxon>Trichostrongylus</taxon>
    </lineage>
</organism>
<dbReference type="EMBL" id="WIXE01011931">
    <property type="protein sequence ID" value="KAK5976389.1"/>
    <property type="molecule type" value="Genomic_DNA"/>
</dbReference>
<dbReference type="Proteomes" id="UP001331761">
    <property type="component" value="Unassembled WGS sequence"/>
</dbReference>
<dbReference type="GO" id="GO:0016020">
    <property type="term" value="C:membrane"/>
    <property type="evidence" value="ECO:0007669"/>
    <property type="project" value="UniProtKB-SubCell"/>
</dbReference>
<feature type="non-terminal residue" evidence="10">
    <location>
        <position position="96"/>
    </location>
</feature>
<evidence type="ECO:0000256" key="5">
    <source>
        <dbReference type="ARBA" id="ARBA00022737"/>
    </source>
</evidence>
<comment type="subcellular location">
    <subcellularLocation>
        <location evidence="1">Membrane</location>
        <topology evidence="1">Multi-pass membrane protein</topology>
    </subcellularLocation>
</comment>
<reference evidence="10 11" key="1">
    <citation type="submission" date="2019-10" db="EMBL/GenBank/DDBJ databases">
        <title>Assembly and Annotation for the nematode Trichostrongylus colubriformis.</title>
        <authorList>
            <person name="Martin J."/>
        </authorList>
    </citation>
    <scope>NUCLEOTIDE SEQUENCE [LARGE SCALE GENOMIC DNA]</scope>
    <source>
        <strain evidence="10">G859</strain>
        <tissue evidence="10">Whole worm</tissue>
    </source>
</reference>
<name>A0AAN8FHB8_TRICO</name>
<evidence type="ECO:0000313" key="11">
    <source>
        <dbReference type="Proteomes" id="UP001331761"/>
    </source>
</evidence>
<dbReference type="InterPro" id="IPR018108">
    <property type="entry name" value="MCP_transmembrane"/>
</dbReference>
<keyword evidence="4 8" id="KW-0812">Transmembrane</keyword>
<keyword evidence="3 9" id="KW-0813">Transport</keyword>
<dbReference type="PROSITE" id="PS50920">
    <property type="entry name" value="SOLCAR"/>
    <property type="match status" value="1"/>
</dbReference>
<dbReference type="SUPFAM" id="SSF103506">
    <property type="entry name" value="Mitochondrial carrier"/>
    <property type="match status" value="1"/>
</dbReference>
<protein>
    <submittedName>
        <fullName evidence="10">Uncharacterized protein</fullName>
    </submittedName>
</protein>
<evidence type="ECO:0000256" key="7">
    <source>
        <dbReference type="ARBA" id="ARBA00023136"/>
    </source>
</evidence>
<keyword evidence="5" id="KW-0677">Repeat</keyword>
<dbReference type="InterPro" id="IPR050391">
    <property type="entry name" value="Mito_Metabolite_Transporter"/>
</dbReference>
<keyword evidence="6" id="KW-1133">Transmembrane helix</keyword>
<comment type="similarity">
    <text evidence="2 9">Belongs to the mitochondrial carrier (TC 2.A.29) family.</text>
</comment>
<evidence type="ECO:0000256" key="3">
    <source>
        <dbReference type="ARBA" id="ARBA00022448"/>
    </source>
</evidence>
<feature type="repeat" description="Solcar" evidence="8">
    <location>
        <begin position="11"/>
        <end position="94"/>
    </location>
</feature>
<evidence type="ECO:0000256" key="9">
    <source>
        <dbReference type="RuleBase" id="RU000488"/>
    </source>
</evidence>
<dbReference type="InterPro" id="IPR023395">
    <property type="entry name" value="MCP_dom_sf"/>
</dbReference>
<dbReference type="AlphaFoldDB" id="A0AAN8FHB8"/>
<accession>A0AAN8FHB8</accession>
<sequence>MATDKKIPKWAKFLLGGSAGMTATWFVHPLDLIKNRMQLIDRDGKKFKTSFHVLSSIIKNEGILALYNGLSAGLLRQATYTTTRLGVYTSLLENFT</sequence>
<evidence type="ECO:0000256" key="1">
    <source>
        <dbReference type="ARBA" id="ARBA00004141"/>
    </source>
</evidence>
<gene>
    <name evidence="10" type="ORF">GCK32_005518</name>
</gene>